<reference evidence="17" key="3">
    <citation type="submission" date="2023-06" db="EMBL/GenBank/DDBJ databases">
        <title>Pangenomics reveal diversification of enzyme families and niche specialization in globally abundant SAR202 bacteria.</title>
        <authorList>
            <person name="Saw J.H.W."/>
        </authorList>
    </citation>
    <scope>NUCLEOTIDE SEQUENCE [LARGE SCALE GENOMIC DNA]</scope>
    <source>
        <strain evidence="17">JH1073</strain>
    </source>
</reference>
<dbReference type="GO" id="GO:0070475">
    <property type="term" value="P:rRNA base methylation"/>
    <property type="evidence" value="ECO:0007669"/>
    <property type="project" value="TreeGrafter"/>
</dbReference>
<dbReference type="GO" id="GO:0070042">
    <property type="term" value="F:rRNA (uridine-N3-)-methyltransferase activity"/>
    <property type="evidence" value="ECO:0007669"/>
    <property type="project" value="TreeGrafter"/>
</dbReference>
<dbReference type="InterPro" id="IPR015947">
    <property type="entry name" value="PUA-like_sf"/>
</dbReference>
<accession>A0AAJ5ZHT6</accession>
<dbReference type="Pfam" id="PF20260">
    <property type="entry name" value="PUA_4"/>
    <property type="match status" value="1"/>
</dbReference>
<dbReference type="Proteomes" id="UP001321249">
    <property type="component" value="Unassembled WGS sequence"/>
</dbReference>
<dbReference type="CDD" id="cd18084">
    <property type="entry name" value="RsmE-like"/>
    <property type="match status" value="1"/>
</dbReference>
<dbReference type="EMBL" id="CP046147">
    <property type="protein sequence ID" value="WFG40241.1"/>
    <property type="molecule type" value="Genomic_DNA"/>
</dbReference>
<evidence type="ECO:0000259" key="13">
    <source>
        <dbReference type="Pfam" id="PF04452"/>
    </source>
</evidence>
<proteinExistence type="inferred from homology"/>
<sequence length="250" mass="26809">MHRFYVPDIDATDRSITLDGQVARQLKTVLRIDEGEHVRLFDGSGAEWEVEVEHVAKSEIETTLISAVESVPEPSVAVTMLLGLARPERIELAIQKCTELGTVRFIPVTSERVQGGNTGTPSPKRLERWQRIAIEAAEQSGRAIVPAVEQPVAIMDAVNSLLADQPVLCMWEELANDSKPLSTTLKSIGTNNAAIAALIGPPGGFSEQEAMAIREAGAKLVTLGSRVLRSETAAIAVMSAILYESGDLGG</sequence>
<dbReference type="Proteomes" id="UP001219901">
    <property type="component" value="Chromosome"/>
</dbReference>
<dbReference type="InterPro" id="IPR046886">
    <property type="entry name" value="RsmE_MTase_dom"/>
</dbReference>
<evidence type="ECO:0000256" key="2">
    <source>
        <dbReference type="ARBA" id="ARBA00005528"/>
    </source>
</evidence>
<dbReference type="EC" id="2.1.1.193" evidence="3 12"/>
<dbReference type="SUPFAM" id="SSF88697">
    <property type="entry name" value="PUA domain-like"/>
    <property type="match status" value="1"/>
</dbReference>
<dbReference type="PIRSF" id="PIRSF015601">
    <property type="entry name" value="MTase_slr0722"/>
    <property type="match status" value="1"/>
</dbReference>
<evidence type="ECO:0000259" key="14">
    <source>
        <dbReference type="Pfam" id="PF20260"/>
    </source>
</evidence>
<dbReference type="Pfam" id="PF04452">
    <property type="entry name" value="Methyltrans_RNA"/>
    <property type="match status" value="1"/>
</dbReference>
<name>A0AAJ5ZHT6_9CHLR</name>
<evidence type="ECO:0000256" key="12">
    <source>
        <dbReference type="PIRNR" id="PIRNR015601"/>
    </source>
</evidence>
<dbReference type="PANTHER" id="PTHR30027">
    <property type="entry name" value="RIBOSOMAL RNA SMALL SUBUNIT METHYLTRANSFERASE E"/>
    <property type="match status" value="1"/>
</dbReference>
<evidence type="ECO:0000256" key="4">
    <source>
        <dbReference type="ARBA" id="ARBA00013673"/>
    </source>
</evidence>
<evidence type="ECO:0000313" key="15">
    <source>
        <dbReference type="EMBL" id="MDG0867377.1"/>
    </source>
</evidence>
<evidence type="ECO:0000256" key="9">
    <source>
        <dbReference type="ARBA" id="ARBA00022691"/>
    </source>
</evidence>
<dbReference type="InterPro" id="IPR029028">
    <property type="entry name" value="Alpha/beta_knot_MTases"/>
</dbReference>
<keyword evidence="5 12" id="KW-0963">Cytoplasm</keyword>
<keyword evidence="8 12" id="KW-0808">Transferase</keyword>
<dbReference type="InterPro" id="IPR029026">
    <property type="entry name" value="tRNA_m1G_MTases_N"/>
</dbReference>
<dbReference type="PANTHER" id="PTHR30027:SF3">
    <property type="entry name" value="16S RRNA (URACIL(1498)-N(3))-METHYLTRANSFERASE"/>
    <property type="match status" value="1"/>
</dbReference>
<evidence type="ECO:0000313" key="18">
    <source>
        <dbReference type="Proteomes" id="UP001321249"/>
    </source>
</evidence>
<comment type="function">
    <text evidence="10 12">Specifically methylates the N3 position of the uracil ring of uridine 1498 (m3U1498) in 16S rRNA. Acts on the fully assembled 30S ribosomal subunit.</text>
</comment>
<dbReference type="NCBIfam" id="TIGR00046">
    <property type="entry name" value="RsmE family RNA methyltransferase"/>
    <property type="match status" value="1"/>
</dbReference>
<evidence type="ECO:0000313" key="17">
    <source>
        <dbReference type="Proteomes" id="UP001219901"/>
    </source>
</evidence>
<keyword evidence="9 12" id="KW-0949">S-adenosyl-L-methionine</keyword>
<dbReference type="AlphaFoldDB" id="A0AAJ5ZHT6"/>
<evidence type="ECO:0000256" key="6">
    <source>
        <dbReference type="ARBA" id="ARBA00022552"/>
    </source>
</evidence>
<organism evidence="16 17">
    <name type="scientific">Candidatus Lucifugimonas marina</name>
    <dbReference type="NCBI Taxonomy" id="3038979"/>
    <lineage>
        <taxon>Bacteria</taxon>
        <taxon>Bacillati</taxon>
        <taxon>Chloroflexota</taxon>
        <taxon>Dehalococcoidia</taxon>
        <taxon>SAR202 cluster</taxon>
        <taxon>Candidatus Lucifugimonadales</taxon>
        <taxon>Candidatus Lucifugimonadaceae</taxon>
        <taxon>Candidatus Lucifugimonas</taxon>
    </lineage>
</organism>
<keyword evidence="17" id="KW-1185">Reference proteome</keyword>
<dbReference type="NCBIfam" id="NF008692">
    <property type="entry name" value="PRK11713.1-5"/>
    <property type="match status" value="1"/>
</dbReference>
<dbReference type="SUPFAM" id="SSF75217">
    <property type="entry name" value="alpha/beta knot"/>
    <property type="match status" value="1"/>
</dbReference>
<reference evidence="16" key="2">
    <citation type="journal article" date="2023" name="Nat. Commun.">
        <title>Cultivation of marine bacteria of the SAR202 clade.</title>
        <authorList>
            <person name="Lim Y."/>
            <person name="Seo J.H."/>
            <person name="Giovannoni S.J."/>
            <person name="Kang I."/>
            <person name="Cho J.C."/>
        </authorList>
    </citation>
    <scope>NUCLEOTIDE SEQUENCE</scope>
    <source>
        <strain evidence="16">JH1073</strain>
    </source>
</reference>
<evidence type="ECO:0000313" key="16">
    <source>
        <dbReference type="EMBL" id="WFG40241.1"/>
    </source>
</evidence>
<feature type="domain" description="Ribosomal RNA small subunit methyltransferase E PUA-like" evidence="14">
    <location>
        <begin position="18"/>
        <end position="63"/>
    </location>
</feature>
<dbReference type="RefSeq" id="WP_342825687.1">
    <property type="nucleotide sequence ID" value="NZ_CP046146.1"/>
</dbReference>
<evidence type="ECO:0000256" key="11">
    <source>
        <dbReference type="ARBA" id="ARBA00047944"/>
    </source>
</evidence>
<gene>
    <name evidence="15" type="ORF">GKO46_09880</name>
    <name evidence="16" type="ORF">GKO48_11660</name>
</gene>
<dbReference type="GO" id="GO:0005737">
    <property type="term" value="C:cytoplasm"/>
    <property type="evidence" value="ECO:0007669"/>
    <property type="project" value="UniProtKB-SubCell"/>
</dbReference>
<evidence type="ECO:0000256" key="1">
    <source>
        <dbReference type="ARBA" id="ARBA00004496"/>
    </source>
</evidence>
<comment type="catalytic activity">
    <reaction evidence="11 12">
        <text>uridine(1498) in 16S rRNA + S-adenosyl-L-methionine = N(3)-methyluridine(1498) in 16S rRNA + S-adenosyl-L-homocysteine + H(+)</text>
        <dbReference type="Rhea" id="RHEA:42920"/>
        <dbReference type="Rhea" id="RHEA-COMP:10283"/>
        <dbReference type="Rhea" id="RHEA-COMP:10284"/>
        <dbReference type="ChEBI" id="CHEBI:15378"/>
        <dbReference type="ChEBI" id="CHEBI:57856"/>
        <dbReference type="ChEBI" id="CHEBI:59789"/>
        <dbReference type="ChEBI" id="CHEBI:65315"/>
        <dbReference type="ChEBI" id="CHEBI:74502"/>
        <dbReference type="EC" id="2.1.1.193"/>
    </reaction>
</comment>
<dbReference type="InterPro" id="IPR046887">
    <property type="entry name" value="RsmE_PUA-like"/>
</dbReference>
<comment type="similarity">
    <text evidence="2 12">Belongs to the RNA methyltransferase RsmE family.</text>
</comment>
<dbReference type="EMBL" id="WMBE01000003">
    <property type="protein sequence ID" value="MDG0867377.1"/>
    <property type="molecule type" value="Genomic_DNA"/>
</dbReference>
<feature type="domain" description="Ribosomal RNA small subunit methyltransferase E methyltransferase" evidence="13">
    <location>
        <begin position="74"/>
        <end position="241"/>
    </location>
</feature>
<protein>
    <recommendedName>
        <fullName evidence="4 12">Ribosomal RNA small subunit methyltransferase E</fullName>
        <ecNumber evidence="3 12">2.1.1.193</ecNumber>
    </recommendedName>
</protein>
<reference evidence="17 18" key="1">
    <citation type="submission" date="2019-11" db="EMBL/GenBank/DDBJ databases">
        <authorList>
            <person name="Cho J.-C."/>
        </authorList>
    </citation>
    <scope>NUCLEOTIDE SEQUENCE [LARGE SCALE GENOMIC DNA]</scope>
    <source>
        <strain evidence="16 17">JH1073</strain>
        <strain evidence="15 18">JH702</strain>
    </source>
</reference>
<evidence type="ECO:0000256" key="5">
    <source>
        <dbReference type="ARBA" id="ARBA00022490"/>
    </source>
</evidence>
<dbReference type="Gene3D" id="3.40.1280.10">
    <property type="match status" value="1"/>
</dbReference>
<evidence type="ECO:0000256" key="10">
    <source>
        <dbReference type="ARBA" id="ARBA00025699"/>
    </source>
</evidence>
<evidence type="ECO:0000256" key="3">
    <source>
        <dbReference type="ARBA" id="ARBA00012328"/>
    </source>
</evidence>
<evidence type="ECO:0000256" key="8">
    <source>
        <dbReference type="ARBA" id="ARBA00022679"/>
    </source>
</evidence>
<evidence type="ECO:0000256" key="7">
    <source>
        <dbReference type="ARBA" id="ARBA00022603"/>
    </source>
</evidence>
<comment type="subcellular location">
    <subcellularLocation>
        <location evidence="1 12">Cytoplasm</location>
    </subcellularLocation>
</comment>
<dbReference type="InterPro" id="IPR006700">
    <property type="entry name" value="RsmE"/>
</dbReference>
<keyword evidence="6 12" id="KW-0698">rRNA processing</keyword>
<keyword evidence="7 12" id="KW-0489">Methyltransferase</keyword>